<proteinExistence type="predicted"/>
<dbReference type="GeneID" id="84692867"/>
<organism evidence="2 3">
    <name type="scientific">Pantoea eucrina</name>
    <dbReference type="NCBI Taxonomy" id="472693"/>
    <lineage>
        <taxon>Bacteria</taxon>
        <taxon>Pseudomonadati</taxon>
        <taxon>Pseudomonadota</taxon>
        <taxon>Gammaproteobacteria</taxon>
        <taxon>Enterobacterales</taxon>
        <taxon>Erwiniaceae</taxon>
        <taxon>Pantoea</taxon>
    </lineage>
</organism>
<dbReference type="Pfam" id="PF00534">
    <property type="entry name" value="Glycos_transf_1"/>
    <property type="match status" value="1"/>
</dbReference>
<accession>A0ABS1Z8P4</accession>
<dbReference type="InterPro" id="IPR001296">
    <property type="entry name" value="Glyco_trans_1"/>
</dbReference>
<gene>
    <name evidence="2" type="ORF">JJB79_15530</name>
</gene>
<evidence type="ECO:0000313" key="3">
    <source>
        <dbReference type="Proteomes" id="UP000809137"/>
    </source>
</evidence>
<dbReference type="RefSeq" id="WP_039381240.1">
    <property type="nucleotide sequence ID" value="NZ_CP083448.1"/>
</dbReference>
<dbReference type="Proteomes" id="UP000809137">
    <property type="component" value="Unassembled WGS sequence"/>
</dbReference>
<keyword evidence="3" id="KW-1185">Reference proteome</keyword>
<evidence type="ECO:0000313" key="2">
    <source>
        <dbReference type="EMBL" id="MBM0748809.1"/>
    </source>
</evidence>
<feature type="domain" description="Glycosyl transferase family 1" evidence="1">
    <location>
        <begin position="182"/>
        <end position="302"/>
    </location>
</feature>
<name>A0ABS1Z8P4_9GAMM</name>
<sequence>MKKLHIINLGKMGGVERLFLQYINDVSDGSDDVICISNQIDPDILQQMPRQHVTFANRLFSRFRLKSPQFLRKHLLQKRVNASNADMIIVWDLVPRLTAKPRKAKLVYYDHGCSWRYPKNGKTLAFMAMLDGVISASRASSRVMQHRFNLPCLHKVVINRLVTPQGIDPAVRQLSQPVRIGTASRQVGLKGISVSLLMMKELLTRGHNVTLEIAGKGPDREAFEDLAQRLGIAERVRFSGFQHNIAEFFNRVDIYMSTPVTEPFGLSCMEALYFGVPVIFPFVDGQPEVIADKICGVGLAPKVSLSEHQQLTGIDVNFPYQVYDPIKDDMTEPMLLSHIDCADAFEFLIQKENYQTYSENAKSWTMKHFDYAYFRHEIESSLTEIANTKNANQ</sequence>
<comment type="caution">
    <text evidence="2">The sequence shown here is derived from an EMBL/GenBank/DDBJ whole genome shotgun (WGS) entry which is preliminary data.</text>
</comment>
<reference evidence="2 3" key="1">
    <citation type="submission" date="2021-01" db="EMBL/GenBank/DDBJ databases">
        <title>Complete genome sequence of Pantoea eucrina OB49, a heavy metal tolerant bacterium with PGPR potential isolated from wheat in Algeria.</title>
        <authorList>
            <person name="Lekired A."/>
            <person name="Ouzari I.H."/>
        </authorList>
    </citation>
    <scope>NUCLEOTIDE SEQUENCE [LARGE SCALE GENOMIC DNA]</scope>
    <source>
        <strain evidence="2 3">OB49</strain>
    </source>
</reference>
<dbReference type="Gene3D" id="3.40.50.2000">
    <property type="entry name" value="Glycogen Phosphorylase B"/>
    <property type="match status" value="2"/>
</dbReference>
<evidence type="ECO:0000259" key="1">
    <source>
        <dbReference type="Pfam" id="PF00534"/>
    </source>
</evidence>
<dbReference type="SUPFAM" id="SSF53756">
    <property type="entry name" value="UDP-Glycosyltransferase/glycogen phosphorylase"/>
    <property type="match status" value="1"/>
</dbReference>
<dbReference type="PANTHER" id="PTHR12526">
    <property type="entry name" value="GLYCOSYLTRANSFERASE"/>
    <property type="match status" value="1"/>
</dbReference>
<dbReference type="EMBL" id="JAFCXS010000013">
    <property type="protein sequence ID" value="MBM0748809.1"/>
    <property type="molecule type" value="Genomic_DNA"/>
</dbReference>
<protein>
    <submittedName>
        <fullName evidence="2">Glycosyltransferase</fullName>
    </submittedName>
</protein>